<reference evidence="4" key="1">
    <citation type="submission" date="2016-06" db="EMBL/GenBank/DDBJ databases">
        <authorList>
            <person name="Varghese N."/>
        </authorList>
    </citation>
    <scope>NUCLEOTIDE SEQUENCE [LARGE SCALE GENOMIC DNA]</scope>
    <source>
        <strain evidence="4">DSM 45344</strain>
    </source>
</reference>
<dbReference type="AlphaFoldDB" id="A0A1C3N607"/>
<name>A0A1C3N607_9ACTN</name>
<dbReference type="STRING" id="307121.GA0070620_3539"/>
<feature type="region of interest" description="Disordered" evidence="1">
    <location>
        <begin position="239"/>
        <end position="264"/>
    </location>
</feature>
<sequence length="264" mass="27950">MRARRLIAAASVAALGLASLTACGNSAPDVAAYVGDTSWSTKRVDEIYDDLQAKYGEAMRQGTAQTGASPSPEELRSPVTRQDVLSLLVSLELGKRVAAAKNIQVRDEVSPEQLAQSLQAPPTAEYTRMWGEWVDVLSALNQQIPPADVSDDSLMAVYDAIVKVERIQPGLSVDEVRQAFGGGGFVGTASAVSAALEDESERAKVRINPRFLPLGVPSFVNSSQGIVFYSLPYIDQDGPVTDISTPESPAAEPTADEAAPGTES</sequence>
<evidence type="ECO:0000256" key="2">
    <source>
        <dbReference type="SAM" id="SignalP"/>
    </source>
</evidence>
<dbReference type="OrthoDB" id="3373416at2"/>
<organism evidence="3 4">
    <name type="scientific">Micromonospora krabiensis</name>
    <dbReference type="NCBI Taxonomy" id="307121"/>
    <lineage>
        <taxon>Bacteria</taxon>
        <taxon>Bacillati</taxon>
        <taxon>Actinomycetota</taxon>
        <taxon>Actinomycetes</taxon>
        <taxon>Micromonosporales</taxon>
        <taxon>Micromonosporaceae</taxon>
        <taxon>Micromonospora</taxon>
    </lineage>
</organism>
<dbReference type="PATRIC" id="fig|307121.4.peg.3610"/>
<accession>A0A1C3N607</accession>
<evidence type="ECO:0000313" key="3">
    <source>
        <dbReference type="EMBL" id="SBV28007.1"/>
    </source>
</evidence>
<feature type="chain" id="PRO_5038704291" description="SurA N-terminal domain-containing protein" evidence="2">
    <location>
        <begin position="25"/>
        <end position="264"/>
    </location>
</feature>
<keyword evidence="2" id="KW-0732">Signal</keyword>
<proteinExistence type="predicted"/>
<feature type="signal peptide" evidence="2">
    <location>
        <begin position="1"/>
        <end position="24"/>
    </location>
</feature>
<feature type="compositionally biased region" description="Low complexity" evidence="1">
    <location>
        <begin position="245"/>
        <end position="264"/>
    </location>
</feature>
<evidence type="ECO:0000256" key="1">
    <source>
        <dbReference type="SAM" id="MobiDB-lite"/>
    </source>
</evidence>
<dbReference type="PROSITE" id="PS51257">
    <property type="entry name" value="PROKAR_LIPOPROTEIN"/>
    <property type="match status" value="1"/>
</dbReference>
<dbReference type="RefSeq" id="WP_091598912.1">
    <property type="nucleotide sequence ID" value="NZ_JBHRWG010000004.1"/>
</dbReference>
<keyword evidence="4" id="KW-1185">Reference proteome</keyword>
<dbReference type="Proteomes" id="UP000199393">
    <property type="component" value="Chromosome I"/>
</dbReference>
<gene>
    <name evidence="3" type="ORF">GA0070620_3539</name>
</gene>
<dbReference type="EMBL" id="LT598496">
    <property type="protein sequence ID" value="SBV28007.1"/>
    <property type="molecule type" value="Genomic_DNA"/>
</dbReference>
<evidence type="ECO:0008006" key="5">
    <source>
        <dbReference type="Google" id="ProtNLM"/>
    </source>
</evidence>
<protein>
    <recommendedName>
        <fullName evidence="5">SurA N-terminal domain-containing protein</fullName>
    </recommendedName>
</protein>
<evidence type="ECO:0000313" key="4">
    <source>
        <dbReference type="Proteomes" id="UP000199393"/>
    </source>
</evidence>